<protein>
    <recommendedName>
        <fullName evidence="5">beta-galactosidase</fullName>
        <ecNumber evidence="5">3.2.1.23</ecNumber>
    </recommendedName>
    <alternativeName>
        <fullName evidence="9">Lactase</fullName>
    </alternativeName>
</protein>
<dbReference type="GO" id="GO:0030246">
    <property type="term" value="F:carbohydrate binding"/>
    <property type="evidence" value="ECO:0007669"/>
    <property type="project" value="InterPro"/>
</dbReference>
<dbReference type="InterPro" id="IPR006104">
    <property type="entry name" value="Glyco_hydro_2_N"/>
</dbReference>
<dbReference type="Gene3D" id="2.60.40.10">
    <property type="entry name" value="Immunoglobulins"/>
    <property type="match status" value="2"/>
</dbReference>
<evidence type="ECO:0000313" key="12">
    <source>
        <dbReference type="EMBL" id="MRX69773.1"/>
    </source>
</evidence>
<comment type="similarity">
    <text evidence="3">Belongs to the glycosyl hydrolase 2 family.</text>
</comment>
<dbReference type="SUPFAM" id="SSF49785">
    <property type="entry name" value="Galactose-binding domain-like"/>
    <property type="match status" value="1"/>
</dbReference>
<dbReference type="Gene3D" id="2.60.120.260">
    <property type="entry name" value="Galactose-binding domain-like"/>
    <property type="match status" value="1"/>
</dbReference>
<keyword evidence="7" id="KW-0106">Calcium</keyword>
<gene>
    <name evidence="12" type="ORF">GJU42_17520</name>
    <name evidence="13" type="ORF">SAMN06265349_101306</name>
</gene>
<dbReference type="InterPro" id="IPR006102">
    <property type="entry name" value="Ig-like_GH2"/>
</dbReference>
<feature type="domain" description="Beta galactosidase small chain/" evidence="11">
    <location>
        <begin position="771"/>
        <end position="1045"/>
    </location>
</feature>
<evidence type="ECO:0000256" key="4">
    <source>
        <dbReference type="ARBA" id="ARBA00011245"/>
    </source>
</evidence>
<evidence type="ECO:0000256" key="9">
    <source>
        <dbReference type="ARBA" id="ARBA00032230"/>
    </source>
</evidence>
<evidence type="ECO:0000313" key="14">
    <source>
        <dbReference type="Proteomes" id="UP000317289"/>
    </source>
</evidence>
<name>A0A521AQR8_9FLAO</name>
<dbReference type="InterPro" id="IPR004199">
    <property type="entry name" value="B-gal_small/dom_5"/>
</dbReference>
<keyword evidence="10" id="KW-0732">Signal</keyword>
<evidence type="ECO:0000256" key="10">
    <source>
        <dbReference type="SAM" id="SignalP"/>
    </source>
</evidence>
<comment type="cofactor">
    <cofactor evidence="2">
        <name>Ca(2+)</name>
        <dbReference type="ChEBI" id="CHEBI:29108"/>
    </cofactor>
</comment>
<sequence length="1048" mass="120761">MKKIRTRILLLTFFTICNSIVFGQEKNSRNDWENPEVFQINREPARASFLPYADEASAIKDIYTSSPWYFSLNGNWKFSWAPTPDERPKDFYKADFNTINWKEISVPSNWELKGYGIPIYTNITYPFERNPPFINHSDNPVGSYKRDFILPENWKNRHVFLHFEAGTSAMYIWVNGEKVGYTENTKSPAEFDISKYLKPGKNNVAVEVYRWSDGSYLEDQDFWRLSGIDRNVYLYSTDHIRISDFFAKPDLDTNYKNGSLNVDVSLKNLTSIAVNNQKLEAKLIDVSGTTVFAKELKVNFEGNKIQTINFSQDVSNPKLWSSEAPNLYNLVLTLKNEKGNVVESVSTEIGFRKVELKNGQLLVNGVRIMFHGVNIHETNPITGHYQDEATMMKDIKLMKQFNINAVRLSHYPNNVLWMKLCNKYGLYLVDEANIESHGMGVEGQPLIWMNPKTNPGHLREWYNAHMDRIYSLVERDKNAPSVIIWSLGNESANGQVFHDAYKWIKNRDKTRLVQFEQAKENENTDVVCPMYPKIEYMKEYASRKEVTRPFIMCEYSHAMGNSNGNFQEYWDIIRGSKNMQGGFIWDWVDQGFEAKDEVGRKYWAYGGDLGSQNYTNDENDCNNGLLLPDRTPNPAAFEVKKVYQDILFHAVDVKNGVIKITNDFGFTNLSSYNFNYQVLENGKVIKEGQIEVDLNPKSEKEFKIDLPKITSKPGFEYLLNVFANTKTGSELMPQNFEIAREQFVIEDGDYFTQAVQRNSSSSIKEEKTEFVLNAANVVVKISKTTGLITYYSSKGEEYFKQYPEPNFWRAPTDNDFGNKMPIKSNVWRTAGNNYTLESIQQTEENGKNYVVAKLKLNDVSSDYTIKYSLNNDGALEILPSFKRGNNPVPEMPRFGMIFSLKSDFENLDYYGRGPWENYPDRKDSALKGIYQSKVADQYVSYTRPQENGYKTDVRWFKLSDKYGNGLEIKGLQSLGMSTLNNYPSDFDPGLTKKNQHISDITPRKEIVVCADLTQRGLGGDTSWGAYPHEQYLLKESEYSYGFVIKPIK</sequence>
<dbReference type="EC" id="3.2.1.23" evidence="5"/>
<keyword evidence="15" id="KW-1185">Reference proteome</keyword>
<dbReference type="Proteomes" id="UP000317289">
    <property type="component" value="Unassembled WGS sequence"/>
</dbReference>
<reference evidence="13 14" key="1">
    <citation type="submission" date="2017-05" db="EMBL/GenBank/DDBJ databases">
        <authorList>
            <person name="Varghese N."/>
            <person name="Submissions S."/>
        </authorList>
    </citation>
    <scope>NUCLEOTIDE SEQUENCE [LARGE SCALE GENOMIC DNA]</scope>
    <source>
        <strain evidence="13 14">DSM 19382</strain>
    </source>
</reference>
<dbReference type="InterPro" id="IPR011013">
    <property type="entry name" value="Gal_mutarotase_sf_dom"/>
</dbReference>
<dbReference type="Proteomes" id="UP000468990">
    <property type="component" value="Unassembled WGS sequence"/>
</dbReference>
<dbReference type="Pfam" id="PF02836">
    <property type="entry name" value="Glyco_hydro_2_C"/>
    <property type="match status" value="1"/>
</dbReference>
<evidence type="ECO:0000256" key="8">
    <source>
        <dbReference type="ARBA" id="ARBA00023295"/>
    </source>
</evidence>
<evidence type="ECO:0000256" key="1">
    <source>
        <dbReference type="ARBA" id="ARBA00001412"/>
    </source>
</evidence>
<evidence type="ECO:0000313" key="13">
    <source>
        <dbReference type="EMBL" id="SMO37116.1"/>
    </source>
</evidence>
<keyword evidence="6" id="KW-0378">Hydrolase</keyword>
<dbReference type="SUPFAM" id="SSF49303">
    <property type="entry name" value="beta-Galactosidase/glucuronidase domain"/>
    <property type="match status" value="2"/>
</dbReference>
<proteinExistence type="inferred from homology"/>
<dbReference type="PANTHER" id="PTHR46323">
    <property type="entry name" value="BETA-GALACTOSIDASE"/>
    <property type="match status" value="1"/>
</dbReference>
<dbReference type="Pfam" id="PF02929">
    <property type="entry name" value="Bgal_small_N"/>
    <property type="match status" value="1"/>
</dbReference>
<dbReference type="OrthoDB" id="9801077at2"/>
<keyword evidence="8" id="KW-0326">Glycosidase</keyword>
<evidence type="ECO:0000259" key="11">
    <source>
        <dbReference type="SMART" id="SM01038"/>
    </source>
</evidence>
<dbReference type="PANTHER" id="PTHR46323:SF2">
    <property type="entry name" value="BETA-GALACTOSIDASE"/>
    <property type="match status" value="1"/>
</dbReference>
<dbReference type="InterPro" id="IPR013783">
    <property type="entry name" value="Ig-like_fold"/>
</dbReference>
<dbReference type="Pfam" id="PF16353">
    <property type="entry name" value="LacZ_4"/>
    <property type="match status" value="1"/>
</dbReference>
<dbReference type="Gene3D" id="2.70.98.10">
    <property type="match status" value="1"/>
</dbReference>
<dbReference type="RefSeq" id="WP_142448956.1">
    <property type="nucleotide sequence ID" value="NZ_FXTA01000001.1"/>
</dbReference>
<comment type="subunit">
    <text evidence="4">Monomer.</text>
</comment>
<dbReference type="InterPro" id="IPR006103">
    <property type="entry name" value="Glyco_hydro_2_cat"/>
</dbReference>
<comment type="catalytic activity">
    <reaction evidence="1">
        <text>Hydrolysis of terminal non-reducing beta-D-galactose residues in beta-D-galactosides.</text>
        <dbReference type="EC" id="3.2.1.23"/>
    </reaction>
</comment>
<dbReference type="PRINTS" id="PR00132">
    <property type="entry name" value="GLHYDRLASE2"/>
</dbReference>
<evidence type="ECO:0000313" key="15">
    <source>
        <dbReference type="Proteomes" id="UP000468990"/>
    </source>
</evidence>
<dbReference type="Gene3D" id="3.20.20.80">
    <property type="entry name" value="Glycosidases"/>
    <property type="match status" value="1"/>
</dbReference>
<dbReference type="InterPro" id="IPR008979">
    <property type="entry name" value="Galactose-bd-like_sf"/>
</dbReference>
<feature type="chain" id="PRO_5043205477" description="beta-galactosidase" evidence="10">
    <location>
        <begin position="24"/>
        <end position="1048"/>
    </location>
</feature>
<dbReference type="InterPro" id="IPR017853">
    <property type="entry name" value="GH"/>
</dbReference>
<reference evidence="12 15" key="2">
    <citation type="submission" date="2019-11" db="EMBL/GenBank/DDBJ databases">
        <title>Flavobacterium resistens genome.</title>
        <authorList>
            <person name="Wilson V.M."/>
            <person name="Newman J.D."/>
        </authorList>
    </citation>
    <scope>NUCLEOTIDE SEQUENCE [LARGE SCALE GENOMIC DNA]</scope>
    <source>
        <strain evidence="12 15">DSM 19382</strain>
    </source>
</reference>
<evidence type="ECO:0000256" key="5">
    <source>
        <dbReference type="ARBA" id="ARBA00012756"/>
    </source>
</evidence>
<evidence type="ECO:0000256" key="2">
    <source>
        <dbReference type="ARBA" id="ARBA00001913"/>
    </source>
</evidence>
<dbReference type="InterPro" id="IPR006101">
    <property type="entry name" value="Glyco_hydro_2"/>
</dbReference>
<dbReference type="InterPro" id="IPR032312">
    <property type="entry name" value="LacZ_4"/>
</dbReference>
<evidence type="ECO:0000256" key="6">
    <source>
        <dbReference type="ARBA" id="ARBA00022801"/>
    </source>
</evidence>
<dbReference type="EMBL" id="WKKG01000010">
    <property type="protein sequence ID" value="MRX69773.1"/>
    <property type="molecule type" value="Genomic_DNA"/>
</dbReference>
<evidence type="ECO:0000256" key="3">
    <source>
        <dbReference type="ARBA" id="ARBA00007401"/>
    </source>
</evidence>
<organism evidence="13 14">
    <name type="scientific">Flavobacterium resistens</name>
    <dbReference type="NCBI Taxonomy" id="443612"/>
    <lineage>
        <taxon>Bacteria</taxon>
        <taxon>Pseudomonadati</taxon>
        <taxon>Bacteroidota</taxon>
        <taxon>Flavobacteriia</taxon>
        <taxon>Flavobacteriales</taxon>
        <taxon>Flavobacteriaceae</taxon>
        <taxon>Flavobacterium</taxon>
    </lineage>
</organism>
<dbReference type="InterPro" id="IPR050347">
    <property type="entry name" value="Bact_Beta-galactosidase"/>
</dbReference>
<dbReference type="GO" id="GO:0005990">
    <property type="term" value="P:lactose catabolic process"/>
    <property type="evidence" value="ECO:0007669"/>
    <property type="project" value="TreeGrafter"/>
</dbReference>
<dbReference type="FunFam" id="2.60.40.10:FF:000680">
    <property type="entry name" value="Beta-galactosidase"/>
    <property type="match status" value="1"/>
</dbReference>
<dbReference type="SUPFAM" id="SSF51445">
    <property type="entry name" value="(Trans)glycosidases"/>
    <property type="match status" value="1"/>
</dbReference>
<dbReference type="GO" id="GO:0009341">
    <property type="term" value="C:beta-galactosidase complex"/>
    <property type="evidence" value="ECO:0007669"/>
    <property type="project" value="InterPro"/>
</dbReference>
<dbReference type="EMBL" id="FXTA01000001">
    <property type="protein sequence ID" value="SMO37116.1"/>
    <property type="molecule type" value="Genomic_DNA"/>
</dbReference>
<dbReference type="InterPro" id="IPR014718">
    <property type="entry name" value="GH-type_carb-bd"/>
</dbReference>
<accession>A0A521AQR8</accession>
<dbReference type="Pfam" id="PF02837">
    <property type="entry name" value="Glyco_hydro_2_N"/>
    <property type="match status" value="1"/>
</dbReference>
<dbReference type="AlphaFoldDB" id="A0A521AQR8"/>
<dbReference type="InterPro" id="IPR036156">
    <property type="entry name" value="Beta-gal/glucu_dom_sf"/>
</dbReference>
<dbReference type="SUPFAM" id="SSF74650">
    <property type="entry name" value="Galactose mutarotase-like"/>
    <property type="match status" value="1"/>
</dbReference>
<evidence type="ECO:0000256" key="7">
    <source>
        <dbReference type="ARBA" id="ARBA00022837"/>
    </source>
</evidence>
<dbReference type="Pfam" id="PF00703">
    <property type="entry name" value="Glyco_hydro_2"/>
    <property type="match status" value="1"/>
</dbReference>
<feature type="signal peptide" evidence="10">
    <location>
        <begin position="1"/>
        <end position="23"/>
    </location>
</feature>
<dbReference type="SMART" id="SM01038">
    <property type="entry name" value="Bgal_small_N"/>
    <property type="match status" value="1"/>
</dbReference>
<dbReference type="GO" id="GO:0004565">
    <property type="term" value="F:beta-galactosidase activity"/>
    <property type="evidence" value="ECO:0007669"/>
    <property type="project" value="UniProtKB-EC"/>
</dbReference>